<reference evidence="2" key="1">
    <citation type="journal article" date="2020" name="Front. Microbiol.">
        <title>Gene regulatory networks of Penicillium echinulatum 2HH and Penicillium oxalicum 114-2 inferred by a computational biology approach.</title>
        <authorList>
            <person name="Lenz A.R."/>
            <person name="Galan-Vasquez E."/>
            <person name="Balbinot E."/>
            <person name="De Abreu F.P."/>
            <person name="De Oliveira N.S."/>
            <person name="Da Rosa L.O."/>
            <person name="De Avila E Silva S."/>
            <person name="Camassola M."/>
            <person name="Dillon A.J.P."/>
            <person name="Perez-Rueda E."/>
        </authorList>
    </citation>
    <scope>NUCLEOTIDE SEQUENCE</scope>
    <source>
        <strain evidence="2">S1M29</strain>
    </source>
</reference>
<proteinExistence type="predicted"/>
<gene>
    <name evidence="2" type="ORF">PECM_006050</name>
</gene>
<dbReference type="Gene3D" id="2.170.150.70">
    <property type="match status" value="1"/>
</dbReference>
<sequence>MIHEPLHGSCSCGRNEYTIQVPENVADHAQVYFDTGRDSRQVLTSWLRVPLEWYQSHTVSFFPDETHTSIRRVFTPHHAPQTRRIFCGFCGTPLTFWTEEPDDEAEFMSVSIGSLSREHQRALDDLGLLPDFEDDEEEEEEEGDEEKDEDDEEVDEPRAKMARTFVNEAESDDRPSTIVIPSRQRTDLSRSQNRGILNGIPWFEELVEGSQLGRLIRQRRGVGISPDQSTSIEWEITEVQEGDAGESVNSSDDSNSLSTGKRKREREAEAESLPKRS</sequence>
<evidence type="ECO:0000313" key="3">
    <source>
        <dbReference type="Proteomes" id="UP000631181"/>
    </source>
</evidence>
<evidence type="ECO:0000256" key="1">
    <source>
        <dbReference type="SAM" id="MobiDB-lite"/>
    </source>
</evidence>
<comment type="caution">
    <text evidence="2">The sequence shown here is derived from an EMBL/GenBank/DDBJ whole genome shotgun (WGS) entry which is preliminary data.</text>
</comment>
<name>A0A8J8WJX8_9EURO</name>
<dbReference type="AlphaFoldDB" id="A0A8J8WJX8"/>
<evidence type="ECO:0000313" key="2">
    <source>
        <dbReference type="EMBL" id="KAF7716103.1"/>
    </source>
</evidence>
<evidence type="ECO:0008006" key="4">
    <source>
        <dbReference type="Google" id="ProtNLM"/>
    </source>
</evidence>
<dbReference type="OrthoDB" id="3907216at2759"/>
<feature type="compositionally biased region" description="Basic and acidic residues" evidence="1">
    <location>
        <begin position="265"/>
        <end position="277"/>
    </location>
</feature>
<feature type="region of interest" description="Disordered" evidence="1">
    <location>
        <begin position="238"/>
        <end position="277"/>
    </location>
</feature>
<feature type="region of interest" description="Disordered" evidence="1">
    <location>
        <begin position="127"/>
        <end position="190"/>
    </location>
</feature>
<feature type="compositionally biased region" description="Low complexity" evidence="1">
    <location>
        <begin position="247"/>
        <end position="258"/>
    </location>
</feature>
<accession>A0A8J8WJX8</accession>
<keyword evidence="3" id="KW-1185">Reference proteome</keyword>
<feature type="compositionally biased region" description="Acidic residues" evidence="1">
    <location>
        <begin position="131"/>
        <end position="155"/>
    </location>
</feature>
<dbReference type="Proteomes" id="UP000631181">
    <property type="component" value="Unassembled WGS sequence"/>
</dbReference>
<organism evidence="2 3">
    <name type="scientific">Penicillium ucsense</name>
    <dbReference type="NCBI Taxonomy" id="2839758"/>
    <lineage>
        <taxon>Eukaryota</taxon>
        <taxon>Fungi</taxon>
        <taxon>Dikarya</taxon>
        <taxon>Ascomycota</taxon>
        <taxon>Pezizomycotina</taxon>
        <taxon>Eurotiomycetes</taxon>
        <taxon>Eurotiomycetidae</taxon>
        <taxon>Eurotiales</taxon>
        <taxon>Aspergillaceae</taxon>
        <taxon>Penicillium</taxon>
    </lineage>
</organism>
<dbReference type="EMBL" id="WIWV01000046">
    <property type="protein sequence ID" value="KAF7716103.1"/>
    <property type="molecule type" value="Genomic_DNA"/>
</dbReference>
<protein>
    <recommendedName>
        <fullName evidence="4">CENP-V/GFA domain-containing protein</fullName>
    </recommendedName>
</protein>